<dbReference type="SMART" id="SM00354">
    <property type="entry name" value="HTH_LACI"/>
    <property type="match status" value="1"/>
</dbReference>
<dbReference type="EMBL" id="JAMQYH010001390">
    <property type="protein sequence ID" value="KAJ1680702.1"/>
    <property type="molecule type" value="Genomic_DNA"/>
</dbReference>
<evidence type="ECO:0000259" key="4">
    <source>
        <dbReference type="PROSITE" id="PS50932"/>
    </source>
</evidence>
<evidence type="ECO:0000256" key="1">
    <source>
        <dbReference type="ARBA" id="ARBA00023015"/>
    </source>
</evidence>
<dbReference type="PRINTS" id="PR00036">
    <property type="entry name" value="HTHLACI"/>
</dbReference>
<dbReference type="GO" id="GO:0000976">
    <property type="term" value="F:transcription cis-regulatory region binding"/>
    <property type="evidence" value="ECO:0007669"/>
    <property type="project" value="TreeGrafter"/>
</dbReference>
<dbReference type="Gene3D" id="3.40.50.2300">
    <property type="match status" value="2"/>
</dbReference>
<keyword evidence="3" id="KW-0804">Transcription</keyword>
<dbReference type="InterPro" id="IPR010982">
    <property type="entry name" value="Lambda_DNA-bd_dom_sf"/>
</dbReference>
<reference evidence="5" key="1">
    <citation type="journal article" date="2022" name="Cell">
        <title>Repeat-based holocentromeres influence genome architecture and karyotype evolution.</title>
        <authorList>
            <person name="Hofstatter P.G."/>
            <person name="Thangavel G."/>
            <person name="Lux T."/>
            <person name="Neumann P."/>
            <person name="Vondrak T."/>
            <person name="Novak P."/>
            <person name="Zhang M."/>
            <person name="Costa L."/>
            <person name="Castellani M."/>
            <person name="Scott A."/>
            <person name="Toegelov H."/>
            <person name="Fuchs J."/>
            <person name="Mata-Sucre Y."/>
            <person name="Dias Y."/>
            <person name="Vanzela A.L.L."/>
            <person name="Huettel B."/>
            <person name="Almeida C.C.S."/>
            <person name="Simkova H."/>
            <person name="Souza G."/>
            <person name="Pedrosa-Harand A."/>
            <person name="Macas J."/>
            <person name="Mayer K.F.X."/>
            <person name="Houben A."/>
            <person name="Marques A."/>
        </authorList>
    </citation>
    <scope>NUCLEOTIDE SEQUENCE</scope>
    <source>
        <strain evidence="5">RhyBre1mFocal</strain>
    </source>
</reference>
<dbReference type="Pfam" id="PF00356">
    <property type="entry name" value="LacI"/>
    <property type="match status" value="1"/>
</dbReference>
<feature type="domain" description="HTH lacI-type" evidence="4">
    <location>
        <begin position="55"/>
        <end position="109"/>
    </location>
</feature>
<dbReference type="AlphaFoldDB" id="A0A9Q0BXH7"/>
<dbReference type="InterPro" id="IPR000843">
    <property type="entry name" value="HTH_LacI"/>
</dbReference>
<dbReference type="PROSITE" id="PS00356">
    <property type="entry name" value="HTH_LACI_1"/>
    <property type="match status" value="1"/>
</dbReference>
<keyword evidence="1" id="KW-0805">Transcription regulation</keyword>
<proteinExistence type="predicted"/>
<dbReference type="InterPro" id="IPR001761">
    <property type="entry name" value="Peripla_BP/Lac1_sug-bd_dom"/>
</dbReference>
<keyword evidence="2" id="KW-0238">DNA-binding</keyword>
<sequence length="385" mass="40851">MRHATPPHVVGGQSLNVQTSVRLKYGEARLAVKRRIASYDDRHCPGEDTAMTKAPTVEDVARVAGVSRQTVSNVVNAPEIVRESTRLRVEAAIAELGYRPHAAARRLRTRRSSTIGIHLDPYAGGIAGVVLDRFVHALTERASERGMRVLLYAARTAEEEIDRLGDLLEGGEVDAVVVTGTFHGDPRTGWLSERGLPFVSFGRPWGEDDVAAPAHLWVDVDGAAGTRAATAFLLDADRPQRIAFLGWPAGSGTGDERERGWRESVGAARGPRWIVEDSVALARDVVAAGLADDPAVTAIVCASDSLAIGAHLATALAGRPEVRVIGFDNTPAAEALGLSSVEQLPERVASGALDLLMGENGTVVAPRPATAGAAHVLVEPRLIVR</sequence>
<name>A0A9Q0BXH7_9POAL</name>
<comment type="caution">
    <text evidence="5">The sequence shown here is derived from an EMBL/GenBank/DDBJ whole genome shotgun (WGS) entry which is preliminary data.</text>
</comment>
<organism evidence="5 6">
    <name type="scientific">Rhynchospora breviuscula</name>
    <dbReference type="NCBI Taxonomy" id="2022672"/>
    <lineage>
        <taxon>Eukaryota</taxon>
        <taxon>Viridiplantae</taxon>
        <taxon>Streptophyta</taxon>
        <taxon>Embryophyta</taxon>
        <taxon>Tracheophyta</taxon>
        <taxon>Spermatophyta</taxon>
        <taxon>Magnoliopsida</taxon>
        <taxon>Liliopsida</taxon>
        <taxon>Poales</taxon>
        <taxon>Cyperaceae</taxon>
        <taxon>Cyperoideae</taxon>
        <taxon>Rhynchosporeae</taxon>
        <taxon>Rhynchospora</taxon>
    </lineage>
</organism>
<dbReference type="SUPFAM" id="SSF47413">
    <property type="entry name" value="lambda repressor-like DNA-binding domains"/>
    <property type="match status" value="1"/>
</dbReference>
<dbReference type="Pfam" id="PF00532">
    <property type="entry name" value="Peripla_BP_1"/>
    <property type="match status" value="1"/>
</dbReference>
<dbReference type="PROSITE" id="PS50932">
    <property type="entry name" value="HTH_LACI_2"/>
    <property type="match status" value="1"/>
</dbReference>
<dbReference type="CDD" id="cd01392">
    <property type="entry name" value="HTH_LacI"/>
    <property type="match status" value="1"/>
</dbReference>
<evidence type="ECO:0000256" key="3">
    <source>
        <dbReference type="ARBA" id="ARBA00023163"/>
    </source>
</evidence>
<dbReference type="OrthoDB" id="1939494at2759"/>
<dbReference type="Gene3D" id="1.10.260.40">
    <property type="entry name" value="lambda repressor-like DNA-binding domains"/>
    <property type="match status" value="1"/>
</dbReference>
<protein>
    <recommendedName>
        <fullName evidence="4">HTH lacI-type domain-containing protein</fullName>
    </recommendedName>
</protein>
<dbReference type="Proteomes" id="UP001151287">
    <property type="component" value="Unassembled WGS sequence"/>
</dbReference>
<dbReference type="SUPFAM" id="SSF53822">
    <property type="entry name" value="Periplasmic binding protein-like I"/>
    <property type="match status" value="1"/>
</dbReference>
<dbReference type="PANTHER" id="PTHR30146:SF109">
    <property type="entry name" value="HTH-TYPE TRANSCRIPTIONAL REGULATOR GALS"/>
    <property type="match status" value="1"/>
</dbReference>
<dbReference type="InterPro" id="IPR028082">
    <property type="entry name" value="Peripla_BP_I"/>
</dbReference>
<accession>A0A9Q0BXH7</accession>
<evidence type="ECO:0000256" key="2">
    <source>
        <dbReference type="ARBA" id="ARBA00023125"/>
    </source>
</evidence>
<dbReference type="PANTHER" id="PTHR30146">
    <property type="entry name" value="LACI-RELATED TRANSCRIPTIONAL REPRESSOR"/>
    <property type="match status" value="1"/>
</dbReference>
<dbReference type="GO" id="GO:0003700">
    <property type="term" value="F:DNA-binding transcription factor activity"/>
    <property type="evidence" value="ECO:0007669"/>
    <property type="project" value="TreeGrafter"/>
</dbReference>
<gene>
    <name evidence="5" type="ORF">LUZ63_024072</name>
</gene>
<evidence type="ECO:0000313" key="5">
    <source>
        <dbReference type="EMBL" id="KAJ1680702.1"/>
    </source>
</evidence>
<evidence type="ECO:0000313" key="6">
    <source>
        <dbReference type="Proteomes" id="UP001151287"/>
    </source>
</evidence>
<keyword evidence="6" id="KW-1185">Reference proteome</keyword>